<accession>A0ACC1K0B0</accession>
<feature type="non-terminal residue" evidence="1">
    <location>
        <position position="498"/>
    </location>
</feature>
<dbReference type="Proteomes" id="UP001140066">
    <property type="component" value="Unassembled WGS sequence"/>
</dbReference>
<keyword evidence="2" id="KW-1185">Reference proteome</keyword>
<comment type="caution">
    <text evidence="1">The sequence shown here is derived from an EMBL/GenBank/DDBJ whole genome shotgun (WGS) entry which is preliminary data.</text>
</comment>
<evidence type="ECO:0000313" key="1">
    <source>
        <dbReference type="EMBL" id="KAJ2770977.1"/>
    </source>
</evidence>
<organism evidence="1 2">
    <name type="scientific">Coemansia linderi</name>
    <dbReference type="NCBI Taxonomy" id="2663919"/>
    <lineage>
        <taxon>Eukaryota</taxon>
        <taxon>Fungi</taxon>
        <taxon>Fungi incertae sedis</taxon>
        <taxon>Zoopagomycota</taxon>
        <taxon>Kickxellomycotina</taxon>
        <taxon>Kickxellomycetes</taxon>
        <taxon>Kickxellales</taxon>
        <taxon>Kickxellaceae</taxon>
        <taxon>Coemansia</taxon>
    </lineage>
</organism>
<name>A0ACC1K0B0_9FUNG</name>
<gene>
    <name evidence="1" type="ORF">GGI18_005121</name>
</gene>
<dbReference type="EMBL" id="JANBUK010002700">
    <property type="protein sequence ID" value="KAJ2770977.1"/>
    <property type="molecule type" value="Genomic_DNA"/>
</dbReference>
<evidence type="ECO:0000313" key="2">
    <source>
        <dbReference type="Proteomes" id="UP001140066"/>
    </source>
</evidence>
<protein>
    <submittedName>
        <fullName evidence="1">Uncharacterized protein</fullName>
    </submittedName>
</protein>
<reference evidence="1" key="1">
    <citation type="submission" date="2022-07" db="EMBL/GenBank/DDBJ databases">
        <title>Phylogenomic reconstructions and comparative analyses of Kickxellomycotina fungi.</title>
        <authorList>
            <person name="Reynolds N.K."/>
            <person name="Stajich J.E."/>
            <person name="Barry K."/>
            <person name="Grigoriev I.V."/>
            <person name="Crous P."/>
            <person name="Smith M.E."/>
        </authorList>
    </citation>
    <scope>NUCLEOTIDE SEQUENCE</scope>
    <source>
        <strain evidence="1">BCRC 34191</strain>
    </source>
</reference>
<proteinExistence type="predicted"/>
<sequence>MLLSTTALFCAELWPRKSTEYVLAEDGDSDVASASRFGIRAPVEDANIFSQLTFSWMSPLLKLGQHKQISEDDLWEVPSDCAPANIAETFDANWQHEIDHSEKRSPSLIRALWRTVGAHYVLGGCFKLAQDILSFSKPVVLSMILGFVASHKTDKPQPMSFGYFYAGCMLALQITQSIALNQSLQLGYVTAIKIKSSLTTAIYKKAVWLSNETRQKYKTGEIFTMLTSDVDSVARLSDHAHIFWSGPLQIILGTYLLYNTLGWSALASIVVMVASMPVNRGLTARMQVLKKEQRMNKGKRIALVGEALSGAKIIKLYAWERPILSKIQYVRESLELASLSKFGRMFAWASVSMTTVPFLVSFTTFLVYSAFDGVSHGPLNARLVFVSLSLFNLLRSPLTMLPKSISTLVDAGVAAGRIHKLLTSDELDVESVTRLESVRRSNRETLVQGRSNMDFAVKVSGGSFRWSSKDSVQLDNINLSALSNEHLAIVGRVGSGKS</sequence>